<keyword evidence="1" id="KW-1003">Cell membrane</keyword>
<evidence type="ECO:0000256" key="2">
    <source>
        <dbReference type="ARBA" id="ARBA00022729"/>
    </source>
</evidence>
<dbReference type="eggNOG" id="COG1653">
    <property type="taxonomic scope" value="Bacteria"/>
</dbReference>
<keyword evidence="2" id="KW-0732">Signal</keyword>
<sequence>MKTKKFLWMVTLIFVVASMLMIGSPALAKEKLAIWLGYGETLPAFELVKAEFEKKYPEIEVEILTFELRDFEAKLASSVPTGAGPDLLALHDFLFPRYYNNEYLEPLPDDLAQIVNDPEKMNQTYTAIVTGDGVAYGVPYWTGRSTLYYNVDHFQEAGLPGPPDTVEQMWEYAEKLVKKDASGTLERAGFSMRLTGPSGGIQKFGYLYYQMAGEQIFEVGNQPGTVRVTLNDHLDVAVQALLDHVNHLHGDRKVDDWDLKHDAQGFASGVASMFLRETWAIAFIKTNGPDINFDTAPMPKGVVRGAFNYIEILSVNNQSKLKDETWDFIRMLQEQEALDVLLKTAGYSPLRKDRDFGWFLTENPKYKAVMEDVEGYNQYLEAPNIAYEEMTTRVGEVLQEAFRDASLVDNPEGCKAVIQKMQKVAEDILADNGILSE</sequence>
<dbReference type="SUPFAM" id="SSF53850">
    <property type="entry name" value="Periplasmic binding protein-like II"/>
    <property type="match status" value="1"/>
</dbReference>
<evidence type="ECO:0000256" key="4">
    <source>
        <dbReference type="ARBA" id="ARBA00023139"/>
    </source>
</evidence>
<reference evidence="6 7" key="1">
    <citation type="journal article" date="2015" name="PeerJ">
        <title>First genomic representation of candidate bacterial phylum KSB3 points to enhanced environmental sensing as a trigger of wastewater bulking.</title>
        <authorList>
            <person name="Sekiguchi Y."/>
            <person name="Ohashi A."/>
            <person name="Parks D.H."/>
            <person name="Yamauchi T."/>
            <person name="Tyson G.W."/>
            <person name="Hugenholtz P."/>
        </authorList>
    </citation>
    <scope>NUCLEOTIDE SEQUENCE [LARGE SCALE GENOMIC DNA]</scope>
</reference>
<organism evidence="6 7">
    <name type="scientific">Vecturithrix granuli</name>
    <dbReference type="NCBI Taxonomy" id="1499967"/>
    <lineage>
        <taxon>Bacteria</taxon>
        <taxon>Candidatus Moduliflexota</taxon>
        <taxon>Candidatus Vecturitrichia</taxon>
        <taxon>Candidatus Vecturitrichales</taxon>
        <taxon>Candidatus Vecturitrichaceae</taxon>
        <taxon>Candidatus Vecturithrix</taxon>
    </lineage>
</organism>
<dbReference type="STRING" id="1499967.U27_05754"/>
<dbReference type="PANTHER" id="PTHR43649:SF33">
    <property type="entry name" value="POLYGALACTURONAN_RHAMNOGALACTURONAN-BINDING PROTEIN YTCQ"/>
    <property type="match status" value="1"/>
</dbReference>
<dbReference type="Gene3D" id="3.40.190.10">
    <property type="entry name" value="Periplasmic binding protein-like II"/>
    <property type="match status" value="1"/>
</dbReference>
<keyword evidence="7" id="KW-1185">Reference proteome</keyword>
<dbReference type="EMBL" id="DF820468">
    <property type="protein sequence ID" value="GAK58779.1"/>
    <property type="molecule type" value="Genomic_DNA"/>
</dbReference>
<dbReference type="Proteomes" id="UP000030661">
    <property type="component" value="Unassembled WGS sequence"/>
</dbReference>
<evidence type="ECO:0000256" key="1">
    <source>
        <dbReference type="ARBA" id="ARBA00022475"/>
    </source>
</evidence>
<evidence type="ECO:0000313" key="6">
    <source>
        <dbReference type="EMBL" id="GAK58779.1"/>
    </source>
</evidence>
<evidence type="ECO:0000313" key="7">
    <source>
        <dbReference type="Proteomes" id="UP000030661"/>
    </source>
</evidence>
<accession>A0A081C2H4</accession>
<name>A0A081C2H4_VECG1</name>
<dbReference type="InterPro" id="IPR006059">
    <property type="entry name" value="SBP"/>
</dbReference>
<dbReference type="HOGENOM" id="CLU_031285_10_0_0"/>
<dbReference type="PANTHER" id="PTHR43649">
    <property type="entry name" value="ARABINOSE-BINDING PROTEIN-RELATED"/>
    <property type="match status" value="1"/>
</dbReference>
<dbReference type="AlphaFoldDB" id="A0A081C2H4"/>
<dbReference type="InterPro" id="IPR050490">
    <property type="entry name" value="Bact_solute-bd_prot1"/>
</dbReference>
<keyword evidence="3" id="KW-0472">Membrane</keyword>
<dbReference type="Pfam" id="PF13416">
    <property type="entry name" value="SBP_bac_8"/>
    <property type="match status" value="1"/>
</dbReference>
<keyword evidence="5" id="KW-0449">Lipoprotein</keyword>
<gene>
    <name evidence="6" type="ORF">U27_05754</name>
</gene>
<evidence type="ECO:0000256" key="5">
    <source>
        <dbReference type="ARBA" id="ARBA00023288"/>
    </source>
</evidence>
<proteinExistence type="predicted"/>
<keyword evidence="4" id="KW-0564">Palmitate</keyword>
<protein>
    <submittedName>
        <fullName evidence="6">Extracellular solute-binding protein family 1</fullName>
    </submittedName>
</protein>
<evidence type="ECO:0000256" key="3">
    <source>
        <dbReference type="ARBA" id="ARBA00023136"/>
    </source>
</evidence>